<dbReference type="EMBL" id="BBXM02000001">
    <property type="protein sequence ID" value="GIC84472.1"/>
    <property type="molecule type" value="Genomic_DNA"/>
</dbReference>
<protein>
    <submittedName>
        <fullName evidence="2">Uncharacterized protein</fullName>
    </submittedName>
</protein>
<reference evidence="2" key="1">
    <citation type="journal article" date="2015" name="Genome Announc.">
        <title>Draft Genome Sequence of the Pathogenic Filamentous Fungus Aspergillus udagawae Strain IFM 46973T.</title>
        <authorList>
            <person name="Kusuya Y."/>
            <person name="Takahashi-Nakaguchi A."/>
            <person name="Takahashi H."/>
            <person name="Yaguchi T."/>
        </authorList>
    </citation>
    <scope>NUCLEOTIDE SEQUENCE</scope>
    <source>
        <strain evidence="2">IFM 46973</strain>
    </source>
</reference>
<dbReference type="GeneID" id="66987764"/>
<dbReference type="RefSeq" id="XP_043141738.1">
    <property type="nucleotide sequence ID" value="XM_043285803.1"/>
</dbReference>
<sequence length="232" mass="23688">MTTTATSNPNPCPCPCPCPCPPQIKHLSSTLPIEGPFDFSFLTTITQPLADLCKSIEGCRNPCHSYSHLNAPLVDLSDAVLALCHAACTAYGLLDDELGSGSGSTATATATGNGTATATPTANAGSSLTCTKSPMALGKLTLQAEEETLLVRQVVYAVLTNLSVLLRDVYVRAKEAAGGSPAPGAASGVGGVDFGLGMASGMRPGLYGREGDGPVSRCLSRVLALLGRLFSE</sequence>
<dbReference type="AlphaFoldDB" id="A0A8E0QIA5"/>
<dbReference type="Proteomes" id="UP000036893">
    <property type="component" value="Unassembled WGS sequence"/>
</dbReference>
<proteinExistence type="predicted"/>
<feature type="region of interest" description="Disordered" evidence="1">
    <location>
        <begin position="102"/>
        <end position="125"/>
    </location>
</feature>
<evidence type="ECO:0000313" key="3">
    <source>
        <dbReference type="Proteomes" id="UP000036893"/>
    </source>
</evidence>
<evidence type="ECO:0000256" key="1">
    <source>
        <dbReference type="SAM" id="MobiDB-lite"/>
    </source>
</evidence>
<feature type="compositionally biased region" description="Low complexity" evidence="1">
    <location>
        <begin position="103"/>
        <end position="125"/>
    </location>
</feature>
<accession>A0A8E0QIA5</accession>
<reference evidence="2" key="2">
    <citation type="submission" date="2021-01" db="EMBL/GenBank/DDBJ databases">
        <title>Pan-genome distribution and transcriptional activeness of fungal secondary metabolism genes in Aspergillus section Fumigati.</title>
        <authorList>
            <person name="Takahashi H."/>
            <person name="Umemura M."/>
            <person name="Ninomiya A."/>
            <person name="Kusuya Y."/>
            <person name="Urayama S."/>
            <person name="Shimizu M."/>
            <person name="Watanabe A."/>
            <person name="Kamei K."/>
            <person name="Yaguchi T."/>
            <person name="Hagiwara D."/>
        </authorList>
    </citation>
    <scope>NUCLEOTIDE SEQUENCE</scope>
    <source>
        <strain evidence="2">IFM 46973</strain>
    </source>
</reference>
<gene>
    <name evidence="2" type="ORF">Aud_000288</name>
</gene>
<comment type="caution">
    <text evidence="2">The sequence shown here is derived from an EMBL/GenBank/DDBJ whole genome shotgun (WGS) entry which is preliminary data.</text>
</comment>
<evidence type="ECO:0000313" key="2">
    <source>
        <dbReference type="EMBL" id="GIC84472.1"/>
    </source>
</evidence>
<name>A0A8E0QIA5_9EURO</name>
<organism evidence="2 3">
    <name type="scientific">Aspergillus udagawae</name>
    <dbReference type="NCBI Taxonomy" id="91492"/>
    <lineage>
        <taxon>Eukaryota</taxon>
        <taxon>Fungi</taxon>
        <taxon>Dikarya</taxon>
        <taxon>Ascomycota</taxon>
        <taxon>Pezizomycotina</taxon>
        <taxon>Eurotiomycetes</taxon>
        <taxon>Eurotiomycetidae</taxon>
        <taxon>Eurotiales</taxon>
        <taxon>Aspergillaceae</taxon>
        <taxon>Aspergillus</taxon>
        <taxon>Aspergillus subgen. Fumigati</taxon>
    </lineage>
</organism>